<dbReference type="EMBL" id="ML996086">
    <property type="protein sequence ID" value="KAF2152300.1"/>
    <property type="molecule type" value="Genomic_DNA"/>
</dbReference>
<dbReference type="Proteomes" id="UP000799439">
    <property type="component" value="Unassembled WGS sequence"/>
</dbReference>
<protein>
    <submittedName>
        <fullName evidence="1">Uncharacterized protein</fullName>
    </submittedName>
</protein>
<evidence type="ECO:0000313" key="2">
    <source>
        <dbReference type="Proteomes" id="UP000799439"/>
    </source>
</evidence>
<reference evidence="1" key="1">
    <citation type="journal article" date="2020" name="Stud. Mycol.">
        <title>101 Dothideomycetes genomes: a test case for predicting lifestyles and emergence of pathogens.</title>
        <authorList>
            <person name="Haridas S."/>
            <person name="Albert R."/>
            <person name="Binder M."/>
            <person name="Bloem J."/>
            <person name="Labutti K."/>
            <person name="Salamov A."/>
            <person name="Andreopoulos B."/>
            <person name="Baker S."/>
            <person name="Barry K."/>
            <person name="Bills G."/>
            <person name="Bluhm B."/>
            <person name="Cannon C."/>
            <person name="Castanera R."/>
            <person name="Culley D."/>
            <person name="Daum C."/>
            <person name="Ezra D."/>
            <person name="Gonzalez J."/>
            <person name="Henrissat B."/>
            <person name="Kuo A."/>
            <person name="Liang C."/>
            <person name="Lipzen A."/>
            <person name="Lutzoni F."/>
            <person name="Magnuson J."/>
            <person name="Mondo S."/>
            <person name="Nolan M."/>
            <person name="Ohm R."/>
            <person name="Pangilinan J."/>
            <person name="Park H.-J."/>
            <person name="Ramirez L."/>
            <person name="Alfaro M."/>
            <person name="Sun H."/>
            <person name="Tritt A."/>
            <person name="Yoshinaga Y."/>
            <person name="Zwiers L.-H."/>
            <person name="Turgeon B."/>
            <person name="Goodwin S."/>
            <person name="Spatafora J."/>
            <person name="Crous P."/>
            <person name="Grigoriev I."/>
        </authorList>
    </citation>
    <scope>NUCLEOTIDE SEQUENCE</scope>
    <source>
        <strain evidence="1">CBS 260.36</strain>
    </source>
</reference>
<name>A0A9P4J1C6_9PEZI</name>
<accession>A0A9P4J1C6</accession>
<evidence type="ECO:0000313" key="1">
    <source>
        <dbReference type="EMBL" id="KAF2152300.1"/>
    </source>
</evidence>
<gene>
    <name evidence="1" type="ORF">K461DRAFT_278516</name>
</gene>
<keyword evidence="2" id="KW-1185">Reference proteome</keyword>
<organism evidence="1 2">
    <name type="scientific">Myriangium duriaei CBS 260.36</name>
    <dbReference type="NCBI Taxonomy" id="1168546"/>
    <lineage>
        <taxon>Eukaryota</taxon>
        <taxon>Fungi</taxon>
        <taxon>Dikarya</taxon>
        <taxon>Ascomycota</taxon>
        <taxon>Pezizomycotina</taxon>
        <taxon>Dothideomycetes</taxon>
        <taxon>Dothideomycetidae</taxon>
        <taxon>Myriangiales</taxon>
        <taxon>Myriangiaceae</taxon>
        <taxon>Myriangium</taxon>
    </lineage>
</organism>
<comment type="caution">
    <text evidence="1">The sequence shown here is derived from an EMBL/GenBank/DDBJ whole genome shotgun (WGS) entry which is preliminary data.</text>
</comment>
<dbReference type="AlphaFoldDB" id="A0A9P4J1C6"/>
<sequence length="157" mass="17343">MEQPVVGVLCATQFHRSSDEEGPVTTATGHISTKSSCPSLLVLFSDALDPDNDNVCQLVVRQEGIMGELLIYRAASSPRKVSSMTTLHRPCISVHSLLLLWIWCRSCHSSYCPDYPVVPLPTSKCWAHCGGLAIDRQSILQLPSQDQLSKHRNTRRG</sequence>
<proteinExistence type="predicted"/>